<dbReference type="AlphaFoldDB" id="A0A8T1XFT6"/>
<dbReference type="InterPro" id="IPR013103">
    <property type="entry name" value="RVT_2"/>
</dbReference>
<keyword evidence="3" id="KW-0695">RNA-directed DNA polymerase</keyword>
<dbReference type="GO" id="GO:0003964">
    <property type="term" value="F:RNA-directed DNA polymerase activity"/>
    <property type="evidence" value="ECO:0007669"/>
    <property type="project" value="UniProtKB-KW"/>
</dbReference>
<dbReference type="Pfam" id="PF22936">
    <property type="entry name" value="Pol_BBD"/>
    <property type="match status" value="1"/>
</dbReference>
<dbReference type="PANTHER" id="PTHR47481">
    <property type="match status" value="1"/>
</dbReference>
<evidence type="ECO:0000313" key="3">
    <source>
        <dbReference type="EMBL" id="KAG7533403.1"/>
    </source>
</evidence>
<dbReference type="InterPro" id="IPR054722">
    <property type="entry name" value="PolX-like_BBD"/>
</dbReference>
<evidence type="ECO:0000259" key="2">
    <source>
        <dbReference type="PROSITE" id="PS50994"/>
    </source>
</evidence>
<name>A0A8T1XFT6_9BRAS</name>
<feature type="compositionally biased region" description="Low complexity" evidence="1">
    <location>
        <begin position="648"/>
        <end position="661"/>
    </location>
</feature>
<comment type="caution">
    <text evidence="3">The sequence shown here is derived from an EMBL/GenBank/DDBJ whole genome shotgun (WGS) entry which is preliminary data.</text>
</comment>
<proteinExistence type="predicted"/>
<dbReference type="Pfam" id="PF00665">
    <property type="entry name" value="rve"/>
    <property type="match status" value="1"/>
</dbReference>
<feature type="domain" description="Integrase catalytic" evidence="2">
    <location>
        <begin position="487"/>
        <end position="652"/>
    </location>
</feature>
<dbReference type="PROSITE" id="PS50994">
    <property type="entry name" value="INTEGRASE"/>
    <property type="match status" value="1"/>
</dbReference>
<dbReference type="InterPro" id="IPR025724">
    <property type="entry name" value="GAG-pre-integrase_dom"/>
</dbReference>
<gene>
    <name evidence="3" type="ORF">ISN45_Aa08g010380</name>
</gene>
<feature type="region of interest" description="Disordered" evidence="1">
    <location>
        <begin position="631"/>
        <end position="671"/>
    </location>
</feature>
<keyword evidence="3" id="KW-0808">Transferase</keyword>
<feature type="compositionally biased region" description="Pro residues" evidence="1">
    <location>
        <begin position="631"/>
        <end position="647"/>
    </location>
</feature>
<dbReference type="Pfam" id="PF14223">
    <property type="entry name" value="Retrotran_gag_2"/>
    <property type="match status" value="1"/>
</dbReference>
<dbReference type="InterPro" id="IPR001584">
    <property type="entry name" value="Integrase_cat-core"/>
</dbReference>
<keyword evidence="4" id="KW-1185">Reference proteome</keyword>
<feature type="compositionally biased region" description="Low complexity" evidence="1">
    <location>
        <begin position="227"/>
        <end position="253"/>
    </location>
</feature>
<dbReference type="Pfam" id="PF13976">
    <property type="entry name" value="gag_pre-integrs"/>
    <property type="match status" value="1"/>
</dbReference>
<evidence type="ECO:0000313" key="4">
    <source>
        <dbReference type="Proteomes" id="UP000694240"/>
    </source>
</evidence>
<dbReference type="Pfam" id="PF07727">
    <property type="entry name" value="RVT_2"/>
    <property type="match status" value="1"/>
</dbReference>
<dbReference type="Proteomes" id="UP000694240">
    <property type="component" value="Chromosome 13"/>
</dbReference>
<dbReference type="PANTHER" id="PTHR47481:SF22">
    <property type="entry name" value="RETROTRANSPOSON GAG DOMAIN-CONTAINING PROTEIN"/>
    <property type="match status" value="1"/>
</dbReference>
<feature type="region of interest" description="Disordered" evidence="1">
    <location>
        <begin position="227"/>
        <end position="255"/>
    </location>
</feature>
<evidence type="ECO:0000256" key="1">
    <source>
        <dbReference type="SAM" id="MobiDB-lite"/>
    </source>
</evidence>
<reference evidence="3 4" key="1">
    <citation type="submission" date="2020-12" db="EMBL/GenBank/DDBJ databases">
        <title>Concerted genomic and epigenomic changes stabilize Arabidopsis allopolyploids.</title>
        <authorList>
            <person name="Chen Z."/>
        </authorList>
    </citation>
    <scope>NUCLEOTIDE SEQUENCE [LARGE SCALE GENOMIC DNA]</scope>
    <source>
        <strain evidence="3">Allo738</strain>
        <tissue evidence="3">Leaf</tissue>
    </source>
</reference>
<organism evidence="3 4">
    <name type="scientific">Arabidopsis thaliana x Arabidopsis arenosa</name>
    <dbReference type="NCBI Taxonomy" id="1240361"/>
    <lineage>
        <taxon>Eukaryota</taxon>
        <taxon>Viridiplantae</taxon>
        <taxon>Streptophyta</taxon>
        <taxon>Embryophyta</taxon>
        <taxon>Tracheophyta</taxon>
        <taxon>Spermatophyta</taxon>
        <taxon>Magnoliopsida</taxon>
        <taxon>eudicotyledons</taxon>
        <taxon>Gunneridae</taxon>
        <taxon>Pentapetalae</taxon>
        <taxon>rosids</taxon>
        <taxon>malvids</taxon>
        <taxon>Brassicales</taxon>
        <taxon>Brassicaceae</taxon>
        <taxon>Camelineae</taxon>
        <taxon>Arabidopsis</taxon>
    </lineage>
</organism>
<dbReference type="GO" id="GO:0015074">
    <property type="term" value="P:DNA integration"/>
    <property type="evidence" value="ECO:0007669"/>
    <property type="project" value="InterPro"/>
</dbReference>
<accession>A0A8T1XFT6</accession>
<sequence>MSTSSVIVATPNATTLLNINMTNVTKLTATNFLMWKRQVLAIFDGYDLAGYLDGSTLAPDAVITTAGTESPNPAYKHWKRQDQLNYAALIGAISASVQPLLSKATTTAAIWSTLHDTYANPSRSHIKVLRDQLKHWKKGTKSIEEYFQGLTIRFDELALLESPIPHEDQIDYILGGLPEDYKQVCDQIEGRERPPSLTEIHEKLINQELKIQTQLTASSSVPITANAASYKNNNNNNNANNGNRNQNRSRGNQPARRCLQLQASGSGYPSSGGGYPSSPFTPWQPHGNVATAQPYNNPWVFDTGATHHLTSDLANLSLHQPYNGGEEVTIADGSGLPITHTGSGLFPTPTRSLALRDILYVPDILKNLISVYRLCNTNGVSVEFFPAHFQVKDLSTGVQLLQGRTKNELYEWPVNRNNINAFAASPSPKTDLSSWHLRLGHPSLPILNTVVSQFSLPLSNSQQKQWSCFDCLINKSHKLPFYSNTITSTQPLENLYTDVWSSPIISTDNFKYYLVIVDHFTRYTWLYPLKQKSQVKEVFVAFKALVENRFQCKIRTLYSDNGGEFVALRSFLATHGISHLTTPPHMPEHNGISERKHRHIVETGVTLLSHASIPKISYYIAPCAVLHQQVQPPPPLPPTSPMVPSPPSHQHSSPPALPQSSTSPPMSDPIATDQYGIDYSETFSPVIKSTTIRLVLEVAVKRDWRIHQVDINNAFLQGTLQEVVYVSQPPGFIDRDRPTHVCRLNKALYGLKQALRAWYQELRNFLLAAGFTNSLSHTSLFIYKRGNAFLYVLVYVDDIIIAGDDLLVRNFNVSLADRFSLKDLGPLSYFLDIEAIHADWANDLGDCLSANAYIVYFGGSPISWSSKKQRSVSRSSTEAEYRAVANTASELQWICSLLLEMGISLPSTPVVYCDNMGANYLCANPVFHSRMKHVALDYHFVRGNIQSGALRVAHV</sequence>
<dbReference type="CDD" id="cd09272">
    <property type="entry name" value="RNase_HI_RT_Ty1"/>
    <property type="match status" value="1"/>
</dbReference>
<keyword evidence="3" id="KW-0548">Nucleotidyltransferase</keyword>
<protein>
    <submittedName>
        <fullName evidence="3">Reverse transcriptase RNA-dependent DNA polymerase</fullName>
    </submittedName>
</protein>
<dbReference type="EMBL" id="JAEFBK010000013">
    <property type="protein sequence ID" value="KAG7533403.1"/>
    <property type="molecule type" value="Genomic_DNA"/>
</dbReference>